<sequence>MIDYRELHQFVTFHHVGTLSEAAERLHISQSTLTRSMQKIESEFGVPLFARTKNRIILNETGRLAAQEAELVLRQTEGMLHRVREFDRANRTITVGACTPVLLPDLVRRLSYAHPEATIATEIKKLPLLLEGLRAGTYQLVLFPTRPDDPEFFSQEFARENLLFCLPKKHRFAKRQQLSLSDMNGENMLLFQDIGFWYDLVSEKMPDSRFLLQTERYSFMELVENSVLPSFATDLASQSPPPKDRVTIPITDPEVQVVYYLVCKKDQRKTFLTMFP</sequence>
<dbReference type="SUPFAM" id="SSF46785">
    <property type="entry name" value="Winged helix' DNA-binding domain"/>
    <property type="match status" value="1"/>
</dbReference>
<dbReference type="Gene3D" id="3.40.190.10">
    <property type="entry name" value="Periplasmic binding protein-like II"/>
    <property type="match status" value="2"/>
</dbReference>
<accession>A0A8J6MEB0</accession>
<dbReference type="PANTHER" id="PTHR30346:SF28">
    <property type="entry name" value="HTH-TYPE TRANSCRIPTIONAL REGULATOR CYNR"/>
    <property type="match status" value="1"/>
</dbReference>
<dbReference type="Pfam" id="PF00126">
    <property type="entry name" value="HTH_1"/>
    <property type="match status" value="1"/>
</dbReference>
<name>A0A8J6MEB0_9FIRM</name>
<dbReference type="InterPro" id="IPR036390">
    <property type="entry name" value="WH_DNA-bd_sf"/>
</dbReference>
<dbReference type="PROSITE" id="PS50931">
    <property type="entry name" value="HTH_LYSR"/>
    <property type="match status" value="1"/>
</dbReference>
<reference evidence="6" key="1">
    <citation type="submission" date="2020-08" db="EMBL/GenBank/DDBJ databases">
        <title>Genome public.</title>
        <authorList>
            <person name="Liu C."/>
            <person name="Sun Q."/>
        </authorList>
    </citation>
    <scope>NUCLEOTIDE SEQUENCE</scope>
    <source>
        <strain evidence="6">NSJ-52</strain>
    </source>
</reference>
<evidence type="ECO:0000256" key="1">
    <source>
        <dbReference type="ARBA" id="ARBA00009437"/>
    </source>
</evidence>
<dbReference type="InterPro" id="IPR000847">
    <property type="entry name" value="LysR_HTH_N"/>
</dbReference>
<evidence type="ECO:0000256" key="4">
    <source>
        <dbReference type="ARBA" id="ARBA00023163"/>
    </source>
</evidence>
<organism evidence="6 7">
    <name type="scientific">Lawsonibacter faecis</name>
    <dbReference type="NCBI Taxonomy" id="2763052"/>
    <lineage>
        <taxon>Bacteria</taxon>
        <taxon>Bacillati</taxon>
        <taxon>Bacillota</taxon>
        <taxon>Clostridia</taxon>
        <taxon>Eubacteriales</taxon>
        <taxon>Oscillospiraceae</taxon>
        <taxon>Lawsonibacter</taxon>
    </lineage>
</organism>
<dbReference type="Pfam" id="PF03466">
    <property type="entry name" value="LysR_substrate"/>
    <property type="match status" value="1"/>
</dbReference>
<keyword evidence="2" id="KW-0805">Transcription regulation</keyword>
<dbReference type="CDD" id="cd05466">
    <property type="entry name" value="PBP2_LTTR_substrate"/>
    <property type="match status" value="1"/>
</dbReference>
<dbReference type="EMBL" id="JACOPQ010000014">
    <property type="protein sequence ID" value="MBC5738321.1"/>
    <property type="molecule type" value="Genomic_DNA"/>
</dbReference>
<proteinExistence type="inferred from homology"/>
<dbReference type="GO" id="GO:0032993">
    <property type="term" value="C:protein-DNA complex"/>
    <property type="evidence" value="ECO:0007669"/>
    <property type="project" value="TreeGrafter"/>
</dbReference>
<evidence type="ECO:0000259" key="5">
    <source>
        <dbReference type="PROSITE" id="PS50931"/>
    </source>
</evidence>
<dbReference type="PRINTS" id="PR00039">
    <property type="entry name" value="HTHLYSR"/>
</dbReference>
<dbReference type="InterPro" id="IPR036388">
    <property type="entry name" value="WH-like_DNA-bd_sf"/>
</dbReference>
<dbReference type="RefSeq" id="WP_186920114.1">
    <property type="nucleotide sequence ID" value="NZ_JACOPQ010000014.1"/>
</dbReference>
<dbReference type="GO" id="GO:0003677">
    <property type="term" value="F:DNA binding"/>
    <property type="evidence" value="ECO:0007669"/>
    <property type="project" value="UniProtKB-KW"/>
</dbReference>
<comment type="similarity">
    <text evidence="1">Belongs to the LysR transcriptional regulatory family.</text>
</comment>
<protein>
    <submittedName>
        <fullName evidence="6">LysR family transcriptional regulator</fullName>
    </submittedName>
</protein>
<comment type="caution">
    <text evidence="6">The sequence shown here is derived from an EMBL/GenBank/DDBJ whole genome shotgun (WGS) entry which is preliminary data.</text>
</comment>
<dbReference type="Proteomes" id="UP000607645">
    <property type="component" value="Unassembled WGS sequence"/>
</dbReference>
<evidence type="ECO:0000256" key="3">
    <source>
        <dbReference type="ARBA" id="ARBA00023125"/>
    </source>
</evidence>
<gene>
    <name evidence="6" type="ORF">H8S62_15015</name>
</gene>
<evidence type="ECO:0000313" key="7">
    <source>
        <dbReference type="Proteomes" id="UP000607645"/>
    </source>
</evidence>
<dbReference type="SUPFAM" id="SSF53850">
    <property type="entry name" value="Periplasmic binding protein-like II"/>
    <property type="match status" value="1"/>
</dbReference>
<feature type="domain" description="HTH lysR-type" evidence="5">
    <location>
        <begin position="2"/>
        <end position="59"/>
    </location>
</feature>
<evidence type="ECO:0000313" key="6">
    <source>
        <dbReference type="EMBL" id="MBC5738321.1"/>
    </source>
</evidence>
<keyword evidence="7" id="KW-1185">Reference proteome</keyword>
<dbReference type="PANTHER" id="PTHR30346">
    <property type="entry name" value="TRANSCRIPTIONAL DUAL REGULATOR HCAR-RELATED"/>
    <property type="match status" value="1"/>
</dbReference>
<dbReference type="InterPro" id="IPR005119">
    <property type="entry name" value="LysR_subst-bd"/>
</dbReference>
<dbReference type="AlphaFoldDB" id="A0A8J6MEB0"/>
<evidence type="ECO:0000256" key="2">
    <source>
        <dbReference type="ARBA" id="ARBA00023015"/>
    </source>
</evidence>
<dbReference type="Gene3D" id="1.10.10.10">
    <property type="entry name" value="Winged helix-like DNA-binding domain superfamily/Winged helix DNA-binding domain"/>
    <property type="match status" value="1"/>
</dbReference>
<dbReference type="GO" id="GO:0003700">
    <property type="term" value="F:DNA-binding transcription factor activity"/>
    <property type="evidence" value="ECO:0007669"/>
    <property type="project" value="InterPro"/>
</dbReference>
<keyword evidence="3" id="KW-0238">DNA-binding</keyword>
<keyword evidence="4" id="KW-0804">Transcription</keyword>